<protein>
    <submittedName>
        <fullName evidence="2">Uncharacterized protein</fullName>
    </submittedName>
</protein>
<sequence length="77" mass="8714">MHPFSAHPVFNRFHYLLLVGQNSSNELARNAMLCCQEMDALSCFAGYRCTRLAHILSSTAFIICSLSARIRRIDLIP</sequence>
<reference evidence="2" key="1">
    <citation type="submission" date="2022-11" db="UniProtKB">
        <authorList>
            <consortium name="WormBaseParasite"/>
        </authorList>
    </citation>
    <scope>IDENTIFICATION</scope>
</reference>
<evidence type="ECO:0000313" key="1">
    <source>
        <dbReference type="Proteomes" id="UP000887540"/>
    </source>
</evidence>
<proteinExistence type="predicted"/>
<evidence type="ECO:0000313" key="2">
    <source>
        <dbReference type="WBParaSite" id="ACRNAN_scaffold754.g23217.t1"/>
    </source>
</evidence>
<organism evidence="1 2">
    <name type="scientific">Acrobeloides nanus</name>
    <dbReference type="NCBI Taxonomy" id="290746"/>
    <lineage>
        <taxon>Eukaryota</taxon>
        <taxon>Metazoa</taxon>
        <taxon>Ecdysozoa</taxon>
        <taxon>Nematoda</taxon>
        <taxon>Chromadorea</taxon>
        <taxon>Rhabditida</taxon>
        <taxon>Tylenchina</taxon>
        <taxon>Cephalobomorpha</taxon>
        <taxon>Cephaloboidea</taxon>
        <taxon>Cephalobidae</taxon>
        <taxon>Acrobeloides</taxon>
    </lineage>
</organism>
<dbReference type="AlphaFoldDB" id="A0A914EDN2"/>
<dbReference type="Proteomes" id="UP000887540">
    <property type="component" value="Unplaced"/>
</dbReference>
<keyword evidence="1" id="KW-1185">Reference proteome</keyword>
<accession>A0A914EDN2</accession>
<dbReference type="WBParaSite" id="ACRNAN_scaffold754.g23217.t1">
    <property type="protein sequence ID" value="ACRNAN_scaffold754.g23217.t1"/>
    <property type="gene ID" value="ACRNAN_scaffold754.g23217"/>
</dbReference>
<name>A0A914EDN2_9BILA</name>